<dbReference type="EMBL" id="SJPS01000001">
    <property type="protein sequence ID" value="TWU29835.1"/>
    <property type="molecule type" value="Genomic_DNA"/>
</dbReference>
<proteinExistence type="predicted"/>
<evidence type="ECO:0000313" key="2">
    <source>
        <dbReference type="Proteomes" id="UP000318437"/>
    </source>
</evidence>
<reference evidence="1 2" key="1">
    <citation type="submission" date="2019-02" db="EMBL/GenBank/DDBJ databases">
        <title>Deep-cultivation of Planctomycetes and their phenomic and genomic characterization uncovers novel biology.</title>
        <authorList>
            <person name="Wiegand S."/>
            <person name="Jogler M."/>
            <person name="Boedeker C."/>
            <person name="Pinto D."/>
            <person name="Vollmers J."/>
            <person name="Rivas-Marin E."/>
            <person name="Kohn T."/>
            <person name="Peeters S.H."/>
            <person name="Heuer A."/>
            <person name="Rast P."/>
            <person name="Oberbeckmann S."/>
            <person name="Bunk B."/>
            <person name="Jeske O."/>
            <person name="Meyerdierks A."/>
            <person name="Storesund J.E."/>
            <person name="Kallscheuer N."/>
            <person name="Luecker S."/>
            <person name="Lage O.M."/>
            <person name="Pohl T."/>
            <person name="Merkel B.J."/>
            <person name="Hornburger P."/>
            <person name="Mueller R.-W."/>
            <person name="Bruemmer F."/>
            <person name="Labrenz M."/>
            <person name="Spormann A.M."/>
            <person name="Op Den Camp H."/>
            <person name="Overmann J."/>
            <person name="Amann R."/>
            <person name="Jetten M.S.M."/>
            <person name="Mascher T."/>
            <person name="Medema M.H."/>
            <person name="Devos D.P."/>
            <person name="Kaster A.-K."/>
            <person name="Ovreas L."/>
            <person name="Rohde M."/>
            <person name="Galperin M.Y."/>
            <person name="Jogler C."/>
        </authorList>
    </citation>
    <scope>NUCLEOTIDE SEQUENCE [LARGE SCALE GENOMIC DNA]</scope>
    <source>
        <strain evidence="1 2">Pla144</strain>
    </source>
</reference>
<keyword evidence="2" id="KW-1185">Reference proteome</keyword>
<name>A0A5C6D0Y1_9BACT</name>
<dbReference type="Proteomes" id="UP000318437">
    <property type="component" value="Unassembled WGS sequence"/>
</dbReference>
<protein>
    <submittedName>
        <fullName evidence="1">Uncharacterized protein</fullName>
    </submittedName>
</protein>
<comment type="caution">
    <text evidence="1">The sequence shown here is derived from an EMBL/GenBank/DDBJ whole genome shotgun (WGS) entry which is preliminary data.</text>
</comment>
<accession>A0A5C6D0Y1</accession>
<sequence length="114" mass="13082">MLFVHCLKIFVVITIILTDRFAPLQGGDKTDSKSAHGWRACMRIVHIKPKSEVDSGSVWMLTLLYVMHFQFDRRLCARPRFRNSANLGSKDFSRVSVECPKATTHQSEREGGEW</sequence>
<evidence type="ECO:0000313" key="1">
    <source>
        <dbReference type="EMBL" id="TWU29835.1"/>
    </source>
</evidence>
<gene>
    <name evidence="1" type="ORF">Pla144_06140</name>
</gene>
<organism evidence="1 2">
    <name type="scientific">Bythopirellula polymerisocia</name>
    <dbReference type="NCBI Taxonomy" id="2528003"/>
    <lineage>
        <taxon>Bacteria</taxon>
        <taxon>Pseudomonadati</taxon>
        <taxon>Planctomycetota</taxon>
        <taxon>Planctomycetia</taxon>
        <taxon>Pirellulales</taxon>
        <taxon>Lacipirellulaceae</taxon>
        <taxon>Bythopirellula</taxon>
    </lineage>
</organism>
<dbReference type="AlphaFoldDB" id="A0A5C6D0Y1"/>